<feature type="transmembrane region" description="Helical" evidence="3">
    <location>
        <begin position="125"/>
        <end position="145"/>
    </location>
</feature>
<dbReference type="Pfam" id="PF13174">
    <property type="entry name" value="TPR_6"/>
    <property type="match status" value="1"/>
</dbReference>
<evidence type="ECO:0000256" key="3">
    <source>
        <dbReference type="SAM" id="Phobius"/>
    </source>
</evidence>
<dbReference type="SMART" id="SM00862">
    <property type="entry name" value="Trans_reg_C"/>
    <property type="match status" value="1"/>
</dbReference>
<accession>A0A271VNB6</accession>
<evidence type="ECO:0000259" key="4">
    <source>
        <dbReference type="PROSITE" id="PS51755"/>
    </source>
</evidence>
<name>A0A271VNB6_VIBMT</name>
<dbReference type="InterPro" id="IPR019734">
    <property type="entry name" value="TPR_rpt"/>
</dbReference>
<dbReference type="InterPro" id="IPR001867">
    <property type="entry name" value="OmpR/PhoB-type_DNA-bd"/>
</dbReference>
<keyword evidence="3" id="KW-0812">Transmembrane</keyword>
<dbReference type="Pfam" id="PF00486">
    <property type="entry name" value="Trans_reg_C"/>
    <property type="match status" value="1"/>
</dbReference>
<keyword evidence="3" id="KW-1133">Transmembrane helix</keyword>
<evidence type="ECO:0000313" key="5">
    <source>
        <dbReference type="EMBL" id="PAR19544.1"/>
    </source>
</evidence>
<evidence type="ECO:0000256" key="2">
    <source>
        <dbReference type="PROSITE-ProRule" id="PRU01091"/>
    </source>
</evidence>
<dbReference type="InterPro" id="IPR036388">
    <property type="entry name" value="WH-like_DNA-bd_sf"/>
</dbReference>
<dbReference type="GO" id="GO:0000160">
    <property type="term" value="P:phosphorelay signal transduction system"/>
    <property type="evidence" value="ECO:0007669"/>
    <property type="project" value="InterPro"/>
</dbReference>
<feature type="domain" description="OmpR/PhoB-type" evidence="4">
    <location>
        <begin position="14"/>
        <end position="112"/>
    </location>
</feature>
<evidence type="ECO:0000313" key="6">
    <source>
        <dbReference type="Proteomes" id="UP000216173"/>
    </source>
</evidence>
<feature type="DNA-binding region" description="OmpR/PhoB-type" evidence="2">
    <location>
        <begin position="14"/>
        <end position="112"/>
    </location>
</feature>
<dbReference type="Gene3D" id="1.25.40.10">
    <property type="entry name" value="Tetratricopeptide repeat domain"/>
    <property type="match status" value="1"/>
</dbReference>
<dbReference type="CDD" id="cd00383">
    <property type="entry name" value="trans_reg_C"/>
    <property type="match status" value="1"/>
</dbReference>
<evidence type="ECO:0000256" key="1">
    <source>
        <dbReference type="ARBA" id="ARBA00023125"/>
    </source>
</evidence>
<dbReference type="Gene3D" id="1.10.10.10">
    <property type="entry name" value="Winged helix-like DNA-binding domain superfamily/Winged helix DNA-binding domain"/>
    <property type="match status" value="1"/>
</dbReference>
<organism evidence="5 6">
    <name type="scientific">Vibrio metoecus</name>
    <dbReference type="NCBI Taxonomy" id="1481663"/>
    <lineage>
        <taxon>Bacteria</taxon>
        <taxon>Pseudomonadati</taxon>
        <taxon>Pseudomonadota</taxon>
        <taxon>Gammaproteobacteria</taxon>
        <taxon>Vibrionales</taxon>
        <taxon>Vibrionaceae</taxon>
        <taxon>Vibrio</taxon>
    </lineage>
</organism>
<keyword evidence="1 2" id="KW-0238">DNA-binding</keyword>
<dbReference type="PROSITE" id="PS51755">
    <property type="entry name" value="OMPR_PHOB"/>
    <property type="match status" value="1"/>
</dbReference>
<proteinExistence type="predicted"/>
<dbReference type="InterPro" id="IPR011990">
    <property type="entry name" value="TPR-like_helical_dom_sf"/>
</dbReference>
<sequence>MATSMDQELTKQRNPISHLAGWYVEHQTRTLRNAHSTLHFDTTQFAVLMLLAESAPEAASKEALLENVWRGKVVTEDSIYVVINGLRRVFSDNARQPKYIATENGVGYRWIAEVRRERSQQMKRWRLAAGISGLSSLALIGLFWLSRPVVLPLPATALEHLQRANYLMTQPAQYHDEAIDIYQSLIDQYPSFAESYVKHAAAMMSTIFNSDVRVVEKKRWIEQQLLHALELDPTHREAHKLLGNLYFLVFHQHDKARKHFEQAQGLADAHYFYSQFLLAMGEFEAAHRELERYIALHPQGYSSEGAAWIYTMAGNYSRARLELEKLKEFSADSYYYLVSQQAIAELSGDDKTAFAFLMQLIEKAGYNQMDRDHLQSEFDSFGLQGVYHWLAFNDPKKLYIGQYSPPLSLARYAIVAGKHEAALDWLELAYQQGRIELLWLVADPKYRPLFNEPRFIALIKKLNLYLALQSVKEI</sequence>
<protein>
    <submittedName>
        <fullName evidence="5">CadC family transcriptional regulator</fullName>
    </submittedName>
</protein>
<dbReference type="EMBL" id="NMSH01000037">
    <property type="protein sequence ID" value="PAR19544.1"/>
    <property type="molecule type" value="Genomic_DNA"/>
</dbReference>
<keyword evidence="3" id="KW-0472">Membrane</keyword>
<comment type="caution">
    <text evidence="5">The sequence shown here is derived from an EMBL/GenBank/DDBJ whole genome shotgun (WGS) entry which is preliminary data.</text>
</comment>
<dbReference type="AlphaFoldDB" id="A0A271VNB6"/>
<reference evidence="6" key="1">
    <citation type="submission" date="2017-07" db="EMBL/GenBank/DDBJ databases">
        <authorList>
            <person name="Boucher Y."/>
            <person name="Orata F.D."/>
        </authorList>
    </citation>
    <scope>NUCLEOTIDE SEQUENCE [LARGE SCALE GENOMIC DNA]</scope>
    <source>
        <strain evidence="6">OYP9E10</strain>
    </source>
</reference>
<dbReference type="SUPFAM" id="SSF48452">
    <property type="entry name" value="TPR-like"/>
    <property type="match status" value="1"/>
</dbReference>
<dbReference type="InterPro" id="IPR016032">
    <property type="entry name" value="Sig_transdc_resp-reg_C-effctor"/>
</dbReference>
<dbReference type="GO" id="GO:0003677">
    <property type="term" value="F:DNA binding"/>
    <property type="evidence" value="ECO:0007669"/>
    <property type="project" value="UniProtKB-UniRule"/>
</dbReference>
<dbReference type="SUPFAM" id="SSF46894">
    <property type="entry name" value="C-terminal effector domain of the bipartite response regulators"/>
    <property type="match status" value="1"/>
</dbReference>
<dbReference type="Proteomes" id="UP000216173">
    <property type="component" value="Unassembled WGS sequence"/>
</dbReference>
<dbReference type="GO" id="GO:0006355">
    <property type="term" value="P:regulation of DNA-templated transcription"/>
    <property type="evidence" value="ECO:0007669"/>
    <property type="project" value="InterPro"/>
</dbReference>
<gene>
    <name evidence="5" type="ORF">CGU03_16395</name>
</gene>